<comment type="caution">
    <text evidence="1">The sequence shown here is derived from an EMBL/GenBank/DDBJ whole genome shotgun (WGS) entry which is preliminary data.</text>
</comment>
<dbReference type="EMBL" id="MU007014">
    <property type="protein sequence ID" value="KAF2435091.1"/>
    <property type="molecule type" value="Genomic_DNA"/>
</dbReference>
<evidence type="ECO:0000313" key="1">
    <source>
        <dbReference type="EMBL" id="KAF2435091.1"/>
    </source>
</evidence>
<organism evidence="1 2">
    <name type="scientific">Tothia fuscella</name>
    <dbReference type="NCBI Taxonomy" id="1048955"/>
    <lineage>
        <taxon>Eukaryota</taxon>
        <taxon>Fungi</taxon>
        <taxon>Dikarya</taxon>
        <taxon>Ascomycota</taxon>
        <taxon>Pezizomycotina</taxon>
        <taxon>Dothideomycetes</taxon>
        <taxon>Pleosporomycetidae</taxon>
        <taxon>Venturiales</taxon>
        <taxon>Cylindrosympodiaceae</taxon>
        <taxon>Tothia</taxon>
    </lineage>
</organism>
<sequence length="376" mass="40233">MSTDLAYLAFPFVYMRPGEHCNLETISNQLLSMRPNELSSLDPVERGMEGHNLPRPLNFADFATPFPLSILGTRFCDSQKARCHVDILAYNPEDIAKKDLLLQDSLFYPRLVLPSSLTELQAHWKSCTIATTDWRGAARDPPVIHPIATAINIPTLSRSTPSPGGSPPQPAFQTAAAMIEAPITLTASSTHAQTASPTVQSITPSKTSVMLKIGQTYHAIGGSITYGSDGGLTLLQPADSPSTAKVIILSTLVNPTTVIVGEREKVTLHPGIDGEAVRLDIEPIRADVQMTIDIGHHISSSASVATAKTKGQDPNPGHFDTYNPVGEGPQISLKPSLPTQGAKVFLSSQPEQGAASICTAPSLGYLMLLYFMSTLI</sequence>
<evidence type="ECO:0000313" key="2">
    <source>
        <dbReference type="Proteomes" id="UP000800235"/>
    </source>
</evidence>
<proteinExistence type="predicted"/>
<accession>A0A9P4P0E2</accession>
<name>A0A9P4P0E2_9PEZI</name>
<keyword evidence="2" id="KW-1185">Reference proteome</keyword>
<reference evidence="1" key="1">
    <citation type="journal article" date="2020" name="Stud. Mycol.">
        <title>101 Dothideomycetes genomes: a test case for predicting lifestyles and emergence of pathogens.</title>
        <authorList>
            <person name="Haridas S."/>
            <person name="Albert R."/>
            <person name="Binder M."/>
            <person name="Bloem J."/>
            <person name="Labutti K."/>
            <person name="Salamov A."/>
            <person name="Andreopoulos B."/>
            <person name="Baker S."/>
            <person name="Barry K."/>
            <person name="Bills G."/>
            <person name="Bluhm B."/>
            <person name="Cannon C."/>
            <person name="Castanera R."/>
            <person name="Culley D."/>
            <person name="Daum C."/>
            <person name="Ezra D."/>
            <person name="Gonzalez J."/>
            <person name="Henrissat B."/>
            <person name="Kuo A."/>
            <person name="Liang C."/>
            <person name="Lipzen A."/>
            <person name="Lutzoni F."/>
            <person name="Magnuson J."/>
            <person name="Mondo S."/>
            <person name="Nolan M."/>
            <person name="Ohm R."/>
            <person name="Pangilinan J."/>
            <person name="Park H.-J."/>
            <person name="Ramirez L."/>
            <person name="Alfaro M."/>
            <person name="Sun H."/>
            <person name="Tritt A."/>
            <person name="Yoshinaga Y."/>
            <person name="Zwiers L.-H."/>
            <person name="Turgeon B."/>
            <person name="Goodwin S."/>
            <person name="Spatafora J."/>
            <person name="Crous P."/>
            <person name="Grigoriev I."/>
        </authorList>
    </citation>
    <scope>NUCLEOTIDE SEQUENCE</scope>
    <source>
        <strain evidence="1">CBS 130266</strain>
    </source>
</reference>
<dbReference type="Proteomes" id="UP000800235">
    <property type="component" value="Unassembled WGS sequence"/>
</dbReference>
<dbReference type="AlphaFoldDB" id="A0A9P4P0E2"/>
<gene>
    <name evidence="1" type="ORF">EJ08DRAFT_692984</name>
</gene>
<protein>
    <submittedName>
        <fullName evidence="1">Uncharacterized protein</fullName>
    </submittedName>
</protein>